<gene>
    <name evidence="13" type="ORF">CHS0354_021282</name>
</gene>
<feature type="region of interest" description="Disordered" evidence="11">
    <location>
        <begin position="507"/>
        <end position="543"/>
    </location>
</feature>
<feature type="compositionally biased region" description="Polar residues" evidence="11">
    <location>
        <begin position="525"/>
        <end position="539"/>
    </location>
</feature>
<comment type="subcellular location">
    <subcellularLocation>
        <location evidence="1">Cell membrane</location>
        <topology evidence="1">Multi-pass membrane protein</topology>
    </subcellularLocation>
</comment>
<dbReference type="InterPro" id="IPR031846">
    <property type="entry name" value="Hvcn1"/>
</dbReference>
<keyword evidence="9" id="KW-0407">Ion channel</keyword>
<keyword evidence="6 12" id="KW-1133">Transmembrane helix</keyword>
<accession>A0AAE0TK80</accession>
<feature type="compositionally biased region" description="Polar residues" evidence="11">
    <location>
        <begin position="184"/>
        <end position="195"/>
    </location>
</feature>
<evidence type="ECO:0000256" key="8">
    <source>
        <dbReference type="ARBA" id="ARBA00023136"/>
    </source>
</evidence>
<evidence type="ECO:0000256" key="3">
    <source>
        <dbReference type="ARBA" id="ARBA00022475"/>
    </source>
</evidence>
<evidence type="ECO:0000256" key="6">
    <source>
        <dbReference type="ARBA" id="ARBA00022989"/>
    </source>
</evidence>
<keyword evidence="4 12" id="KW-0812">Transmembrane</keyword>
<evidence type="ECO:0000256" key="11">
    <source>
        <dbReference type="SAM" id="MobiDB-lite"/>
    </source>
</evidence>
<dbReference type="EMBL" id="JAEAOA010001311">
    <property type="protein sequence ID" value="KAK3611862.1"/>
    <property type="molecule type" value="Genomic_DNA"/>
</dbReference>
<evidence type="ECO:0000256" key="9">
    <source>
        <dbReference type="ARBA" id="ARBA00023303"/>
    </source>
</evidence>
<feature type="compositionally biased region" description="Acidic residues" evidence="11">
    <location>
        <begin position="598"/>
        <end position="610"/>
    </location>
</feature>
<feature type="transmembrane region" description="Helical" evidence="12">
    <location>
        <begin position="78"/>
        <end position="100"/>
    </location>
</feature>
<keyword evidence="5" id="KW-0851">Voltage-gated channel</keyword>
<protein>
    <recommendedName>
        <fullName evidence="15">Voltage-gated hydrogen channel 1</fullName>
    </recommendedName>
</protein>
<reference evidence="13" key="3">
    <citation type="submission" date="2023-05" db="EMBL/GenBank/DDBJ databases">
        <authorList>
            <person name="Smith C.H."/>
        </authorList>
    </citation>
    <scope>NUCLEOTIDE SEQUENCE</scope>
    <source>
        <strain evidence="13">CHS0354</strain>
        <tissue evidence="13">Mantle</tissue>
    </source>
</reference>
<evidence type="ECO:0000256" key="2">
    <source>
        <dbReference type="ARBA" id="ARBA00022448"/>
    </source>
</evidence>
<keyword evidence="14" id="KW-1185">Reference proteome</keyword>
<evidence type="ECO:0000256" key="12">
    <source>
        <dbReference type="SAM" id="Phobius"/>
    </source>
</evidence>
<proteinExistence type="predicted"/>
<comment type="caution">
    <text evidence="13">The sequence shown here is derived from an EMBL/GenBank/DDBJ whole genome shotgun (WGS) entry which is preliminary data.</text>
</comment>
<keyword evidence="8 12" id="KW-0472">Membrane</keyword>
<dbReference type="PANTHER" id="PTHR46480">
    <property type="entry name" value="F20B24.22"/>
    <property type="match status" value="1"/>
</dbReference>
<organism evidence="13 14">
    <name type="scientific">Potamilus streckersoni</name>
    <dbReference type="NCBI Taxonomy" id="2493646"/>
    <lineage>
        <taxon>Eukaryota</taxon>
        <taxon>Metazoa</taxon>
        <taxon>Spiralia</taxon>
        <taxon>Lophotrochozoa</taxon>
        <taxon>Mollusca</taxon>
        <taxon>Bivalvia</taxon>
        <taxon>Autobranchia</taxon>
        <taxon>Heteroconchia</taxon>
        <taxon>Palaeoheterodonta</taxon>
        <taxon>Unionida</taxon>
        <taxon>Unionoidea</taxon>
        <taxon>Unionidae</taxon>
        <taxon>Ambleminae</taxon>
        <taxon>Lampsilini</taxon>
        <taxon>Potamilus</taxon>
    </lineage>
</organism>
<evidence type="ECO:0000256" key="4">
    <source>
        <dbReference type="ARBA" id="ARBA00022692"/>
    </source>
</evidence>
<dbReference type="GO" id="GO:0034702">
    <property type="term" value="C:monoatomic ion channel complex"/>
    <property type="evidence" value="ECO:0007669"/>
    <property type="project" value="UniProtKB-KW"/>
</dbReference>
<feature type="transmembrane region" description="Helical" evidence="12">
    <location>
        <begin position="278"/>
        <end position="295"/>
    </location>
</feature>
<reference evidence="13" key="2">
    <citation type="journal article" date="2021" name="Genome Biol. Evol.">
        <title>Developing a high-quality reference genome for a parasitic bivalve with doubly uniparental inheritance (Bivalvia: Unionida).</title>
        <authorList>
            <person name="Smith C.H."/>
        </authorList>
    </citation>
    <scope>NUCLEOTIDE SEQUENCE</scope>
    <source>
        <strain evidence="13">CHS0354</strain>
        <tissue evidence="13">Mantle</tissue>
    </source>
</reference>
<dbReference type="Proteomes" id="UP001195483">
    <property type="component" value="Unassembled WGS sequence"/>
</dbReference>
<name>A0AAE0TK80_9BIVA</name>
<dbReference type="InterPro" id="IPR027359">
    <property type="entry name" value="Volt_channel_dom_sf"/>
</dbReference>
<evidence type="ECO:0000256" key="5">
    <source>
        <dbReference type="ARBA" id="ARBA00022882"/>
    </source>
</evidence>
<keyword evidence="7" id="KW-0406">Ion transport</keyword>
<evidence type="ECO:0000313" key="14">
    <source>
        <dbReference type="Proteomes" id="UP001195483"/>
    </source>
</evidence>
<keyword evidence="2" id="KW-0813">Transport</keyword>
<dbReference type="GO" id="GO:0030171">
    <property type="term" value="F:voltage-gated proton channel activity"/>
    <property type="evidence" value="ECO:0007669"/>
    <property type="project" value="InterPro"/>
</dbReference>
<feature type="region of interest" description="Disordered" evidence="11">
    <location>
        <begin position="589"/>
        <end position="610"/>
    </location>
</feature>
<evidence type="ECO:0000256" key="10">
    <source>
        <dbReference type="SAM" id="Coils"/>
    </source>
</evidence>
<dbReference type="AlphaFoldDB" id="A0AAE0TK80"/>
<feature type="region of interest" description="Disordered" evidence="11">
    <location>
        <begin position="184"/>
        <end position="214"/>
    </location>
</feature>
<feature type="coiled-coil region" evidence="10">
    <location>
        <begin position="337"/>
        <end position="371"/>
    </location>
</feature>
<evidence type="ECO:0000256" key="1">
    <source>
        <dbReference type="ARBA" id="ARBA00004651"/>
    </source>
</evidence>
<dbReference type="Gene3D" id="1.20.120.350">
    <property type="entry name" value="Voltage-gated potassium channels. Chain C"/>
    <property type="match status" value="1"/>
</dbReference>
<evidence type="ECO:0008006" key="15">
    <source>
        <dbReference type="Google" id="ProtNLM"/>
    </source>
</evidence>
<reference evidence="13" key="1">
    <citation type="journal article" date="2021" name="Genome Biol. Evol.">
        <title>A High-Quality Reference Genome for a Parasitic Bivalve with Doubly Uniparental Inheritance (Bivalvia: Unionida).</title>
        <authorList>
            <person name="Smith C.H."/>
        </authorList>
    </citation>
    <scope>NUCLEOTIDE SEQUENCE</scope>
    <source>
        <strain evidence="13">CHS0354</strain>
    </source>
</reference>
<evidence type="ECO:0000256" key="7">
    <source>
        <dbReference type="ARBA" id="ARBA00023065"/>
    </source>
</evidence>
<feature type="transmembrane region" description="Helical" evidence="12">
    <location>
        <begin position="244"/>
        <end position="266"/>
    </location>
</feature>
<evidence type="ECO:0000313" key="13">
    <source>
        <dbReference type="EMBL" id="KAK3611862.1"/>
    </source>
</evidence>
<keyword evidence="3" id="KW-1003">Cell membrane</keyword>
<dbReference type="PANTHER" id="PTHR46480:SF1">
    <property type="entry name" value="VOLTAGE-GATED HYDROGEN CHANNEL 1"/>
    <property type="match status" value="1"/>
</dbReference>
<dbReference type="GO" id="GO:0005886">
    <property type="term" value="C:plasma membrane"/>
    <property type="evidence" value="ECO:0007669"/>
    <property type="project" value="UniProtKB-SubCell"/>
</dbReference>
<keyword evidence="10" id="KW-0175">Coiled coil</keyword>
<sequence>MATLQVPKLKKRKWGKPKEGESLKMLAAGSLAFAKAYSSVEKLEHQLEAEIQKDRESIPKTGLARWRKKGAKILMKKFFLLFIVALTIIDCTLVLGELILDLHHVKDILKMSSESANAFIVKLQETYPDKFINLNKHNMEEVYAMILSAKLVWTQKSSQSSVPKLNNVLLLPTGSHRYSQIIDNSTNHNGLQTDLRSPLKSRADDSTESNRSSVDPVSVIHKVHSSQMCGSLDCQSFEESISNFLHSTSMTIGIILVSWIVLKVVCFGKELLERKLEVFDAFVVMVSFIVDLVFLKEMSIYSIQEFVFILAFMLPWRVIRVSNSLVVAVRDHEHFRLKLLFQQKKKVESENKMLKSDRDNYREQVESIKRLCLDENIDDWKIFQAITRQPLQPGKGIMGSFASLAFGALGPNKSSSFWSVLGTPRLRRGKSMDILENKKVKPEGKTEQHKGRILSFLGSSTDFFRGKSKNGKQLSLDCDPTFAFAMFKNSNGNNNRKLQRTETIDTVSTDTSNEGHGDPIRRMCNGNNGMSRQDTNDSSVFEEDRNGSVRLETRLTIERTKSEDDKRSPALIRFKHGTRNSVTVIMTSETSVTPQTSEEVEDEKTGEENI</sequence>